<dbReference type="RefSeq" id="WP_068901636.1">
    <property type="nucleotide sequence ID" value="NZ_BDCX01000015.1"/>
</dbReference>
<dbReference type="OrthoDB" id="3854119at2"/>
<dbReference type="EMBL" id="BDCX01000015">
    <property type="protein sequence ID" value="GAT69861.1"/>
    <property type="molecule type" value="Genomic_DNA"/>
</dbReference>
<reference evidence="2" key="2">
    <citation type="submission" date="2016-04" db="EMBL/GenBank/DDBJ databases">
        <title>Planomonospora sphaerica JCM9374 whole genome shotgun sequence.</title>
        <authorList>
            <person name="Suzuki T."/>
            <person name="Dohra H."/>
            <person name="Kodani S."/>
        </authorList>
    </citation>
    <scope>NUCLEOTIDE SEQUENCE [LARGE SCALE GENOMIC DNA]</scope>
    <source>
        <strain evidence="2">JCM 9374</strain>
    </source>
</reference>
<protein>
    <submittedName>
        <fullName evidence="1">Gas vesicle protein</fullName>
    </submittedName>
</protein>
<comment type="caution">
    <text evidence="1">The sequence shown here is derived from an EMBL/GenBank/DDBJ whole genome shotgun (WGS) entry which is preliminary data.</text>
</comment>
<organism evidence="1 2">
    <name type="scientific">Planomonospora sphaerica</name>
    <dbReference type="NCBI Taxonomy" id="161355"/>
    <lineage>
        <taxon>Bacteria</taxon>
        <taxon>Bacillati</taxon>
        <taxon>Actinomycetota</taxon>
        <taxon>Actinomycetes</taxon>
        <taxon>Streptosporangiales</taxon>
        <taxon>Streptosporangiaceae</taxon>
        <taxon>Planomonospora</taxon>
    </lineage>
</organism>
<reference evidence="1 2" key="1">
    <citation type="journal article" date="2016" name="Genome Announc.">
        <title>Draft Genome Sequence of Planomonospora sphaerica JCM9374, a Rare Actinomycete.</title>
        <authorList>
            <person name="Dohra H."/>
            <person name="Suzuki T."/>
            <person name="Inoue Y."/>
            <person name="Kodani S."/>
        </authorList>
    </citation>
    <scope>NUCLEOTIDE SEQUENCE [LARGE SCALE GENOMIC DNA]</scope>
    <source>
        <strain evidence="1 2">JCM 9374</strain>
    </source>
</reference>
<evidence type="ECO:0000313" key="2">
    <source>
        <dbReference type="Proteomes" id="UP000077701"/>
    </source>
</evidence>
<keyword evidence="2" id="KW-1185">Reference proteome</keyword>
<gene>
    <name evidence="1" type="ORF">PS9374_05541</name>
</gene>
<dbReference type="AlphaFoldDB" id="A0A171DLT0"/>
<name>A0A171DLT0_9ACTN</name>
<dbReference type="STRING" id="161355.PS9374_05541"/>
<evidence type="ECO:0000313" key="1">
    <source>
        <dbReference type="EMBL" id="GAT69861.1"/>
    </source>
</evidence>
<proteinExistence type="predicted"/>
<sequence>MSKPDAALQTLVDVVTHTQAGISITVTVSGATITGVLVSAEEFAANVAQQISRAHDFASEDVKGFNLLFEHLGEAARGEFLHLRDAQLATGVEPPQGEGGWWRVRIADVGGWSCGRVSTLR</sequence>
<accession>A0A171DLT0</accession>
<dbReference type="Proteomes" id="UP000077701">
    <property type="component" value="Unassembled WGS sequence"/>
</dbReference>